<evidence type="ECO:0000256" key="5">
    <source>
        <dbReference type="ARBA" id="ARBA00023125"/>
    </source>
</evidence>
<dbReference type="InterPro" id="IPR032284">
    <property type="entry name" value="RecQ_Zn-bd"/>
</dbReference>
<dbReference type="GO" id="GO:0043138">
    <property type="term" value="F:3'-5' DNA helicase activity"/>
    <property type="evidence" value="ECO:0007669"/>
    <property type="project" value="TreeGrafter"/>
</dbReference>
<dbReference type="SMART" id="SM00490">
    <property type="entry name" value="HELICc"/>
    <property type="match status" value="1"/>
</dbReference>
<dbReference type="InterPro" id="IPR014001">
    <property type="entry name" value="Helicase_ATP-bd"/>
</dbReference>
<dbReference type="PROSITE" id="PS51192">
    <property type="entry name" value="HELICASE_ATP_BIND_1"/>
    <property type="match status" value="1"/>
</dbReference>
<dbReference type="PROSITE" id="PS51194">
    <property type="entry name" value="HELICASE_CTER"/>
    <property type="match status" value="1"/>
</dbReference>
<evidence type="ECO:0000259" key="8">
    <source>
        <dbReference type="PROSITE" id="PS51192"/>
    </source>
</evidence>
<dbReference type="InterPro" id="IPR001650">
    <property type="entry name" value="Helicase_C-like"/>
</dbReference>
<dbReference type="CDD" id="cd17920">
    <property type="entry name" value="DEXHc_RecQ"/>
    <property type="match status" value="1"/>
</dbReference>
<dbReference type="InterPro" id="IPR027417">
    <property type="entry name" value="P-loop_NTPase"/>
</dbReference>
<evidence type="ECO:0000256" key="7">
    <source>
        <dbReference type="ARBA" id="ARBA00044550"/>
    </source>
</evidence>
<dbReference type="GO" id="GO:0009378">
    <property type="term" value="F:four-way junction helicase activity"/>
    <property type="evidence" value="ECO:0007669"/>
    <property type="project" value="TreeGrafter"/>
</dbReference>
<reference evidence="10 11" key="1">
    <citation type="journal article" date="2018" name="Vet. Microbiol.">
        <title>Characterisation of Staphylococcus felis isolated from cats using whole genome sequencing.</title>
        <authorList>
            <person name="Worthing K."/>
            <person name="Pang S."/>
            <person name="Trott D.J."/>
            <person name="Abraham S."/>
            <person name="Coombs G.W."/>
            <person name="Jordan D."/>
            <person name="McIntyre L."/>
            <person name="Davies M.R."/>
            <person name="Norris J."/>
        </authorList>
    </citation>
    <scope>NUCLEOTIDE SEQUENCE [LARGE SCALE GENOMIC DNA]</scope>
    <source>
        <strain evidence="10 11">F9</strain>
    </source>
</reference>
<evidence type="ECO:0000259" key="9">
    <source>
        <dbReference type="PROSITE" id="PS51194"/>
    </source>
</evidence>
<dbReference type="AlphaFoldDB" id="A0A3E0IRR9"/>
<dbReference type="Gene3D" id="3.40.50.300">
    <property type="entry name" value="P-loop containing nucleotide triphosphate hydrolases"/>
    <property type="match status" value="2"/>
</dbReference>
<evidence type="ECO:0000256" key="3">
    <source>
        <dbReference type="ARBA" id="ARBA00022806"/>
    </source>
</evidence>
<dbReference type="SMART" id="SM00487">
    <property type="entry name" value="DEXDc"/>
    <property type="match status" value="1"/>
</dbReference>
<feature type="domain" description="Helicase C-terminal" evidence="9">
    <location>
        <begin position="213"/>
        <end position="371"/>
    </location>
</feature>
<keyword evidence="4" id="KW-0067">ATP-binding</keyword>
<dbReference type="GO" id="GO:0005524">
    <property type="term" value="F:ATP binding"/>
    <property type="evidence" value="ECO:0007669"/>
    <property type="project" value="UniProtKB-KW"/>
</dbReference>
<dbReference type="Pfam" id="PF16124">
    <property type="entry name" value="RecQ_Zn_bind"/>
    <property type="match status" value="1"/>
</dbReference>
<proteinExistence type="predicted"/>
<evidence type="ECO:0000313" key="11">
    <source>
        <dbReference type="Proteomes" id="UP000256562"/>
    </source>
</evidence>
<dbReference type="GO" id="GO:0005737">
    <property type="term" value="C:cytoplasm"/>
    <property type="evidence" value="ECO:0007669"/>
    <property type="project" value="TreeGrafter"/>
</dbReference>
<dbReference type="GO" id="GO:0006281">
    <property type="term" value="P:DNA repair"/>
    <property type="evidence" value="ECO:0007669"/>
    <property type="project" value="TreeGrafter"/>
</dbReference>
<evidence type="ECO:0000256" key="1">
    <source>
        <dbReference type="ARBA" id="ARBA00022741"/>
    </source>
</evidence>
<feature type="domain" description="Helicase ATP-binding" evidence="8">
    <location>
        <begin position="23"/>
        <end position="190"/>
    </location>
</feature>
<dbReference type="PANTHER" id="PTHR13710:SF84">
    <property type="entry name" value="ATP-DEPENDENT DNA HELICASE RECS-RELATED"/>
    <property type="match status" value="1"/>
</dbReference>
<gene>
    <name evidence="10" type="ORF">DOS83_02720</name>
</gene>
<keyword evidence="2" id="KW-0378">Hydrolase</keyword>
<dbReference type="GO" id="GO:0016787">
    <property type="term" value="F:hydrolase activity"/>
    <property type="evidence" value="ECO:0007669"/>
    <property type="project" value="UniProtKB-KW"/>
</dbReference>
<dbReference type="OrthoDB" id="9763310at2"/>
<dbReference type="Pfam" id="PF00270">
    <property type="entry name" value="DEAD"/>
    <property type="match status" value="1"/>
</dbReference>
<keyword evidence="3" id="KW-0347">Helicase</keyword>
<evidence type="ECO:0000256" key="6">
    <source>
        <dbReference type="ARBA" id="ARBA00044535"/>
    </source>
</evidence>
<dbReference type="SUPFAM" id="SSF52540">
    <property type="entry name" value="P-loop containing nucleoside triphosphate hydrolases"/>
    <property type="match status" value="1"/>
</dbReference>
<dbReference type="GO" id="GO:0043590">
    <property type="term" value="C:bacterial nucleoid"/>
    <property type="evidence" value="ECO:0007669"/>
    <property type="project" value="TreeGrafter"/>
</dbReference>
<dbReference type="InterPro" id="IPR002464">
    <property type="entry name" value="DNA/RNA_helicase_DEAH_CS"/>
</dbReference>
<organism evidence="10 11">
    <name type="scientific">Staphylococcus felis</name>
    <dbReference type="NCBI Taxonomy" id="46127"/>
    <lineage>
        <taxon>Bacteria</taxon>
        <taxon>Bacillati</taxon>
        <taxon>Bacillota</taxon>
        <taxon>Bacilli</taxon>
        <taxon>Bacillales</taxon>
        <taxon>Staphylococcaceae</taxon>
        <taxon>Staphylococcus</taxon>
    </lineage>
</organism>
<evidence type="ECO:0000256" key="2">
    <source>
        <dbReference type="ARBA" id="ARBA00022801"/>
    </source>
</evidence>
<evidence type="ECO:0000256" key="4">
    <source>
        <dbReference type="ARBA" id="ARBA00022840"/>
    </source>
</evidence>
<dbReference type="Proteomes" id="UP000256562">
    <property type="component" value="Unassembled WGS sequence"/>
</dbReference>
<dbReference type="GO" id="GO:0003677">
    <property type="term" value="F:DNA binding"/>
    <property type="evidence" value="ECO:0007669"/>
    <property type="project" value="UniProtKB-KW"/>
</dbReference>
<dbReference type="PANTHER" id="PTHR13710">
    <property type="entry name" value="DNA HELICASE RECQ FAMILY MEMBER"/>
    <property type="match status" value="1"/>
</dbReference>
<dbReference type="PROSITE" id="PS00690">
    <property type="entry name" value="DEAH_ATP_HELICASE"/>
    <property type="match status" value="1"/>
</dbReference>
<dbReference type="NCBIfam" id="TIGR00614">
    <property type="entry name" value="recQ_fam"/>
    <property type="match status" value="1"/>
</dbReference>
<keyword evidence="1" id="KW-0547">Nucleotide-binding</keyword>
<dbReference type="GO" id="GO:0030894">
    <property type="term" value="C:replisome"/>
    <property type="evidence" value="ECO:0007669"/>
    <property type="project" value="TreeGrafter"/>
</dbReference>
<dbReference type="EMBL" id="QKXQ01000114">
    <property type="protein sequence ID" value="REH99208.1"/>
    <property type="molecule type" value="Genomic_DNA"/>
</dbReference>
<accession>A0A3E0IRR9</accession>
<dbReference type="InterPro" id="IPR011545">
    <property type="entry name" value="DEAD/DEAH_box_helicase_dom"/>
</dbReference>
<evidence type="ECO:0000313" key="10">
    <source>
        <dbReference type="EMBL" id="REH99208.1"/>
    </source>
</evidence>
<dbReference type="RefSeq" id="WP_116093811.1">
    <property type="nucleotide sequence ID" value="NZ_QKXQ01000114.1"/>
</dbReference>
<dbReference type="InterPro" id="IPR004589">
    <property type="entry name" value="DNA_helicase_ATP-dep_RecQ"/>
</dbReference>
<dbReference type="Pfam" id="PF00271">
    <property type="entry name" value="Helicase_C"/>
    <property type="match status" value="1"/>
</dbReference>
<comment type="caution">
    <text evidence="10">The sequence shown here is derived from an EMBL/GenBank/DDBJ whole genome shotgun (WGS) entry which is preliminary data.</text>
</comment>
<sequence>MLVDDLKHFFGFDEFKPGQEDVINSIVAHQNTLGILPTGSGKSLCYQLPTYINQKPTLIISPLISLMDDQVMQMRMHGEHQVVAIHSGLDDSERRSAFRNISSARFIFVSPEFILLPQNFKKIKSIQFGLIVLDEVHCLSEWGFDFRPHYIRIGEITNYFKATPILALTATATVNLKDDLEKVTNQTFKMIELSMDRPNISLSVQQLSSYDDKVARLLSLIEFSGPTIVYVSSKKVCLDLAEKIYASGFLTGIYHADLSYQERNTVQQQFLANEIPIVVATSAFGMGINKPDVRTVIHFHLPSNPSSYIQEIGRAGRDNKQSQAIALFQPDDRFLMETLATGNLVTPSDVQLFQEGILLNQDKQVIIEELKHVFSLDQLKTLFDNHLQLRTKAYQYMMNFVLTKQCRRATLLHYFKTTPKTASQCCDSCEVIDFLTIKNRKKVKRQMDYKEKLASLFE</sequence>
<protein>
    <recommendedName>
        <fullName evidence="6">ATP-dependent DNA helicase RecQ</fullName>
    </recommendedName>
    <alternativeName>
        <fullName evidence="7">DNA 3'-5' helicase RecQ</fullName>
    </alternativeName>
</protein>
<name>A0A3E0IRR9_9STAP</name>
<keyword evidence="5" id="KW-0238">DNA-binding</keyword>
<dbReference type="GO" id="GO:0006310">
    <property type="term" value="P:DNA recombination"/>
    <property type="evidence" value="ECO:0007669"/>
    <property type="project" value="InterPro"/>
</dbReference>